<dbReference type="EMBL" id="KX761577">
    <property type="protein sequence ID" value="AST24231.1"/>
    <property type="molecule type" value="Genomic_DNA"/>
</dbReference>
<dbReference type="AlphaFoldDB" id="A0A2Z2QKV9"/>
<name>A0A2Z2QKV9_9CHLO</name>
<geneLocation type="mitochondrion" evidence="1"/>
<dbReference type="EMBL" id="MN201586">
    <property type="protein sequence ID" value="QKS32238.1"/>
    <property type="molecule type" value="Genomic_DNA"/>
</dbReference>
<accession>A0A2Z2QKV9</accession>
<dbReference type="GeneID" id="37544010"/>
<reference evidence="1" key="1">
    <citation type="journal article" date="2018" name="Gene">
        <title>The complete mitochondrial genome of the Caulerpa lentillifera (Ulvophyceae, Chlorophyta): Sequence, genome content, organization structure and phylogenetic consideration.</title>
        <authorList>
            <person name="Zheng F."/>
            <person name="Liu H."/>
            <person name="Jiang M."/>
            <person name="Xu Z."/>
            <person name="Wang Z."/>
            <person name="Wang C."/>
            <person name="Du F."/>
            <person name="Shen Z."/>
            <person name="Wang B."/>
        </authorList>
    </citation>
    <scope>NUCLEOTIDE SEQUENCE</scope>
</reference>
<keyword evidence="1" id="KW-0496">Mitochondrion</keyword>
<dbReference type="RefSeq" id="YP_009504756.1">
    <property type="nucleotide sequence ID" value="NC_038217.1"/>
</dbReference>
<proteinExistence type="predicted"/>
<sequence length="119" mass="13508">MVLTILKSELWFSGLSCCLTTAGKTLYIGIILQYSAFRLVGYTIQAKLQYKNFPFYEKQEPSATTVVRKLGVFSPQTVRSASAEYSYGRRASVFFTRAGWFPWSQSISTYVYKALVLIT</sequence>
<evidence type="ECO:0000313" key="1">
    <source>
        <dbReference type="EMBL" id="AST24231.1"/>
    </source>
</evidence>
<organism evidence="1">
    <name type="scientific">Caulerpa lentillifera</name>
    <dbReference type="NCBI Taxonomy" id="148947"/>
    <lineage>
        <taxon>Eukaryota</taxon>
        <taxon>Viridiplantae</taxon>
        <taxon>Chlorophyta</taxon>
        <taxon>core chlorophytes</taxon>
        <taxon>Ulvophyceae</taxon>
        <taxon>TCBD clade</taxon>
        <taxon>Bryopsidales</taxon>
        <taxon>Halimedineae</taxon>
        <taxon>Caulerpaceae</taxon>
        <taxon>Caulerpa</taxon>
    </lineage>
</organism>
<reference evidence="2" key="2">
    <citation type="journal article" date="2019" name="Mitochondrial DNA Part B Resour">
        <title>The complete mitogenome of Caulerpa lentillifera and its phylogenetic analysis.</title>
        <authorList>
            <person name="Jia X."/>
            <person name="Liu T."/>
            <person name="Wang X."/>
            <person name="Tang X."/>
            <person name="Jin Y."/>
        </authorList>
    </citation>
    <scope>NUCLEOTIDE SEQUENCE</scope>
</reference>
<protein>
    <submittedName>
        <fullName evidence="1">Uncharacterized protein</fullName>
    </submittedName>
</protein>
<evidence type="ECO:0000313" key="2">
    <source>
        <dbReference type="EMBL" id="QKS32238.1"/>
    </source>
</evidence>
<gene>
    <name evidence="1" type="primary">orf119</name>
</gene>